<proteinExistence type="predicted"/>
<reference evidence="2" key="1">
    <citation type="submission" date="2016-06" db="EMBL/GenBank/DDBJ databases">
        <authorList>
            <person name="Varghese N."/>
            <person name="Submissions Spin"/>
        </authorList>
    </citation>
    <scope>NUCLEOTIDE SEQUENCE [LARGE SCALE GENOMIC DNA]</scope>
    <source>
        <strain evidence="2">DSM 44814</strain>
    </source>
</reference>
<evidence type="ECO:0000313" key="1">
    <source>
        <dbReference type="EMBL" id="SCL67360.1"/>
    </source>
</evidence>
<sequence length="184" mass="19240">MAADERVRGVLLAGLALAVLAVGVWWWRDSAPVVGAVDASPSPSTRTSPEHLFLVDPDTGQVLPGPELDPDEAVVVQQEPDVPPATVVSDIWVARSHLLPGDAPLVQQAARSPGERHLLTVSCTGSGMLAVTFTGSEEDDTPLRTTCPARLLTQPLTASGGPLLVRFTVADGEVDLDARLVAQG</sequence>
<gene>
    <name evidence="1" type="ORF">GA0070604_5965</name>
</gene>
<dbReference type="OrthoDB" id="3397798at2"/>
<accession>A0A1C6VN79</accession>
<dbReference type="AlphaFoldDB" id="A0A1C6VN79"/>
<keyword evidence="2" id="KW-1185">Reference proteome</keyword>
<dbReference type="Proteomes" id="UP000199696">
    <property type="component" value="Unassembled WGS sequence"/>
</dbReference>
<dbReference type="RefSeq" id="WP_141721409.1">
    <property type="nucleotide sequence ID" value="NZ_FMHY01000002.1"/>
</dbReference>
<dbReference type="STRING" id="227316.GA0070604_5965"/>
<evidence type="ECO:0000313" key="2">
    <source>
        <dbReference type="Proteomes" id="UP000199696"/>
    </source>
</evidence>
<protein>
    <submittedName>
        <fullName evidence="1">Uncharacterized protein</fullName>
    </submittedName>
</protein>
<dbReference type="EMBL" id="FMHY01000002">
    <property type="protein sequence ID" value="SCL67360.1"/>
    <property type="molecule type" value="Genomic_DNA"/>
</dbReference>
<organism evidence="1 2">
    <name type="scientific">Micromonospora eburnea</name>
    <dbReference type="NCBI Taxonomy" id="227316"/>
    <lineage>
        <taxon>Bacteria</taxon>
        <taxon>Bacillati</taxon>
        <taxon>Actinomycetota</taxon>
        <taxon>Actinomycetes</taxon>
        <taxon>Micromonosporales</taxon>
        <taxon>Micromonosporaceae</taxon>
        <taxon>Micromonospora</taxon>
    </lineage>
</organism>
<name>A0A1C6VN79_9ACTN</name>